<dbReference type="RefSeq" id="XP_068365623.1">
    <property type="nucleotide sequence ID" value="XM_068499708.1"/>
</dbReference>
<dbReference type="VEuPathDB" id="TrichDB:TRFO_17645"/>
<evidence type="ECO:0000313" key="4">
    <source>
        <dbReference type="Proteomes" id="UP000179807"/>
    </source>
</evidence>
<dbReference type="EMBL" id="MLAK01000562">
    <property type="protein sequence ID" value="OHT12487.1"/>
    <property type="molecule type" value="Genomic_DNA"/>
</dbReference>
<feature type="signal peptide" evidence="2">
    <location>
        <begin position="1"/>
        <end position="18"/>
    </location>
</feature>
<comment type="caution">
    <text evidence="3">The sequence shown here is derived from an EMBL/GenBank/DDBJ whole genome shotgun (WGS) entry which is preliminary data.</text>
</comment>
<feature type="chain" id="PRO_5012633777" evidence="2">
    <location>
        <begin position="19"/>
        <end position="1748"/>
    </location>
</feature>
<dbReference type="GeneID" id="94834412"/>
<accession>A0A1J4KMF2</accession>
<protein>
    <submittedName>
        <fullName evidence="3">Uncharacterized protein</fullName>
    </submittedName>
</protein>
<proteinExistence type="predicted"/>
<reference evidence="3" key="1">
    <citation type="submission" date="2016-10" db="EMBL/GenBank/DDBJ databases">
        <authorList>
            <person name="Benchimol M."/>
            <person name="Almeida L.G."/>
            <person name="Vasconcelos A.T."/>
            <person name="Perreira-Neves A."/>
            <person name="Rosa I.A."/>
            <person name="Tasca T."/>
            <person name="Bogo M.R."/>
            <person name="de Souza W."/>
        </authorList>
    </citation>
    <scope>NUCLEOTIDE SEQUENCE [LARGE SCALE GENOMIC DNA]</scope>
    <source>
        <strain evidence="3">K</strain>
    </source>
</reference>
<feature type="transmembrane region" description="Helical" evidence="1">
    <location>
        <begin position="1697"/>
        <end position="1720"/>
    </location>
</feature>
<keyword evidence="1" id="KW-0812">Transmembrane</keyword>
<sequence length="1748" mass="191383">MFLLTLAIFAISGPTEHSITVCQGSCPDHAIGDKIPYDETIDLSTILDKSLSYSTKIYFYSTSRNFVFEFRLNIFDGHIVEFLRLDSSSIVDLEIASTNTISSGKLIFHDIDVKFVSTQPMKNLTVGALELDHVQVDLVEIEELLVVGTLITDDSVHSFEHVQLTGISYYEEAGVLLDMTSGSNTSIIAKDYSFEATINNKKTTFTYMKETALRADLKINAHSTLVMKYEGTSPDKIPAFEFSNFESLEFSGEWPATLKLPVYDKDISSMTLIASGSVLPVTKTGCLANIVLSQAKTTITGDFSCDIKLSTTLKLQRATATFKGTFSGESLDLGSSYIDATVAKVATDLSLGDFPFVFRVGTGGSSTIVVEAATTSQTKMTGIVVVPDFTTYLSDDLLSELINHELTIMTIKNIIFKLQYAYVSLPDSPFIHGFTDGDSCLTAKVVQDHVTLTAVPPSTLPLNICYDGDRLAGECDGSDGIEIYDIELITDYFVDGMKYLNLTIKTFTLNYLDFSRFDYGYTDVKVIVRGGLSNTKVERMSFITGSGITDLELHNLKLGDVDFYVKKILFDKVTGESYSKFSFHSCEQVLGDDYFIRNVLPYADPLYKIPKLTYTMDVYDAMTVSDDSYIFYDFESNDLFQPVTINSEIVGFLDIIYDVGITQTAERNNFNVTMNTKTPPSLNISFKQISLGYWETAELILYSWKQTSSASFTVNFDHGDLPVNIVLTEPYKPSQIKPIGSGPVTWVNRYGDGVEFCVSDDSDKSGCPSRSQHILPANLNSELTKTTKSNITVYLVKITDSNKPTLDLSNVNAKVSTFIGKTSGTKDVIEIQAGSSQVDIKTTTTKFENLVVKSASGATSLSFGELDFLNCEIDSSFKNTAITVDDFTCQYEILSKFKSILIKDNCIVNGELSTVASTVQFDEDENSNDLQATISSDAQIVMVDKGIKIGATTFLFKTVEAVYDVVLTVSSGKTITVTKDSGVKEDNMPVVLVKKCAGAIFNFGSGWNEGSRTHIFIFYEFSGCTFSLASQHTPLSFSADDGDFTLVGKAAEVGITGHIEYRDIQKSNTITVKYESVSSSKISIKNSINIGGGAIFKFSQPNIELHVHQISGSKRDKAVIECQHFSSTDGDSRLTIEEALINAIISPNYQIQMPITKSIDDSSVVSYFNKNHTFIKVDVGDVYSCQVSNIKLIGTQPTTHGFVESNLWIAVNEDTGDIYMYFVESPLLIPFNLCYGASGNCEITLTDSTISSIDTLLPNGAKAIQARFGKSNSKDFALNFDKIKGASVTIIQYGSVTVDVKVTLGSGFVSTLSLEGVSVKVSDSSFSVNSLELKSRAKIDKIDGFQAASIDYATWSNSEFPSFTKDLTLIMNTELLTFTASGWKVGTSSIAASKYPKFKFNFEGYSPQLEVENGVTSVKGTTISGRSTMVTVGSNWGSITGETVEFVSTDLSKVKVTTSSFPFTAIPKLMSAGTVQFDKSTLPFQALDTINLNNINSTLDFGNAAHGTGKMDAKSIIFDGKSSLSAKNAESSYPISATRVEINSKSQTNLSQTTVSSYLGLHGASSLTGSFDLQASASVELLWKLNEIPEIIFTEDPTTEPLKVILKFDDSDYKDREKDYDNYLYHNTFSLIRLSQNKCSKWLSKFETEAVVDCFGSKPIFDFSCNGESLVLYGRDHVSFDGDDSGDSDKKKLSGGAIAAIVIVVLAVVAGGAYGGYYYWTKRRDIAFLNSELLDSKIGDAKFIDNTI</sequence>
<gene>
    <name evidence="3" type="ORF">TRFO_17645</name>
</gene>
<keyword evidence="1" id="KW-0472">Membrane</keyword>
<keyword evidence="1" id="KW-1133">Transmembrane helix</keyword>
<keyword evidence="2" id="KW-0732">Signal</keyword>
<evidence type="ECO:0000313" key="3">
    <source>
        <dbReference type="EMBL" id="OHT12487.1"/>
    </source>
</evidence>
<dbReference type="Proteomes" id="UP000179807">
    <property type="component" value="Unassembled WGS sequence"/>
</dbReference>
<evidence type="ECO:0000256" key="2">
    <source>
        <dbReference type="SAM" id="SignalP"/>
    </source>
</evidence>
<keyword evidence="4" id="KW-1185">Reference proteome</keyword>
<name>A0A1J4KMF2_9EUKA</name>
<organism evidence="3 4">
    <name type="scientific">Tritrichomonas foetus</name>
    <dbReference type="NCBI Taxonomy" id="1144522"/>
    <lineage>
        <taxon>Eukaryota</taxon>
        <taxon>Metamonada</taxon>
        <taxon>Parabasalia</taxon>
        <taxon>Tritrichomonadida</taxon>
        <taxon>Tritrichomonadidae</taxon>
        <taxon>Tritrichomonas</taxon>
    </lineage>
</organism>
<evidence type="ECO:0000256" key="1">
    <source>
        <dbReference type="SAM" id="Phobius"/>
    </source>
</evidence>